<accession>A0ABW4XN95</accession>
<dbReference type="RefSeq" id="WP_345339179.1">
    <property type="nucleotide sequence ID" value="NZ_BAABLI010000008.1"/>
</dbReference>
<name>A0ABW4XN95_9GAMM</name>
<dbReference type="PROSITE" id="PS51273">
    <property type="entry name" value="GATASE_TYPE_1"/>
    <property type="match status" value="1"/>
</dbReference>
<dbReference type="Proteomes" id="UP001597380">
    <property type="component" value="Unassembled WGS sequence"/>
</dbReference>
<keyword evidence="2" id="KW-0315">Glutamine amidotransferase</keyword>
<organism evidence="2 3">
    <name type="scientific">Corallincola platygyrae</name>
    <dbReference type="NCBI Taxonomy" id="1193278"/>
    <lineage>
        <taxon>Bacteria</taxon>
        <taxon>Pseudomonadati</taxon>
        <taxon>Pseudomonadota</taxon>
        <taxon>Gammaproteobacteria</taxon>
        <taxon>Alteromonadales</taxon>
        <taxon>Psychromonadaceae</taxon>
        <taxon>Corallincola</taxon>
    </lineage>
</organism>
<dbReference type="InterPro" id="IPR029062">
    <property type="entry name" value="Class_I_gatase-like"/>
</dbReference>
<dbReference type="EMBL" id="JBHUHT010000012">
    <property type="protein sequence ID" value="MFD2096437.1"/>
    <property type="molecule type" value="Genomic_DNA"/>
</dbReference>
<comment type="caution">
    <text evidence="2">The sequence shown here is derived from an EMBL/GenBank/DDBJ whole genome shotgun (WGS) entry which is preliminary data.</text>
</comment>
<feature type="domain" description="Glutamine amidotransferase" evidence="1">
    <location>
        <begin position="86"/>
        <end position="201"/>
    </location>
</feature>
<dbReference type="InterPro" id="IPR017926">
    <property type="entry name" value="GATASE"/>
</dbReference>
<proteinExistence type="predicted"/>
<evidence type="ECO:0000313" key="3">
    <source>
        <dbReference type="Proteomes" id="UP001597380"/>
    </source>
</evidence>
<dbReference type="PANTHER" id="PTHR42695:SF5">
    <property type="entry name" value="GLUTAMINE AMIDOTRANSFERASE YLR126C-RELATED"/>
    <property type="match status" value="1"/>
</dbReference>
<dbReference type="Pfam" id="PF00117">
    <property type="entry name" value="GATase"/>
    <property type="match status" value="1"/>
</dbReference>
<dbReference type="PANTHER" id="PTHR42695">
    <property type="entry name" value="GLUTAMINE AMIDOTRANSFERASE YLR126C-RELATED"/>
    <property type="match status" value="1"/>
</dbReference>
<keyword evidence="3" id="KW-1185">Reference proteome</keyword>
<evidence type="ECO:0000313" key="2">
    <source>
        <dbReference type="EMBL" id="MFD2096437.1"/>
    </source>
</evidence>
<protein>
    <submittedName>
        <fullName evidence="2">Type 1 glutamine amidotransferase</fullName>
        <ecNumber evidence="2">3.4.-.-</ecNumber>
    </submittedName>
</protein>
<evidence type="ECO:0000259" key="1">
    <source>
        <dbReference type="Pfam" id="PF00117"/>
    </source>
</evidence>
<sequence>MPHRQKAKPKSKLRVLLLQIRNDSVTRLEELTSFASFSGLEEQQISILNVFDRPHFEPEVVDPFDAVFVGGSSDASVLEPIDYPFVPDAEALLRYCIKIGKPTFCSCFGHQLAVTALGGTVIRDESDYEMGTLPISLTDTAKDDPLFHDTPNPFMAVSVHRERAPQIPEGCTLLAETEVCSHSFKVDGAPFWTTQFHPEVDRKVLVERLTLYAHKYTKGDGHLQQVLQSAVETPESNHLLKKFIDRVVMAASRSE</sequence>
<dbReference type="InterPro" id="IPR044992">
    <property type="entry name" value="ChyE-like"/>
</dbReference>
<keyword evidence="2" id="KW-0378">Hydrolase</keyword>
<dbReference type="SUPFAM" id="SSF52317">
    <property type="entry name" value="Class I glutamine amidotransferase-like"/>
    <property type="match status" value="1"/>
</dbReference>
<dbReference type="CDD" id="cd01741">
    <property type="entry name" value="GATase1_1"/>
    <property type="match status" value="1"/>
</dbReference>
<dbReference type="Gene3D" id="3.40.50.880">
    <property type="match status" value="1"/>
</dbReference>
<dbReference type="EC" id="3.4.-.-" evidence="2"/>
<reference evidence="3" key="1">
    <citation type="journal article" date="2019" name="Int. J. Syst. Evol. Microbiol.">
        <title>The Global Catalogue of Microorganisms (GCM) 10K type strain sequencing project: providing services to taxonomists for standard genome sequencing and annotation.</title>
        <authorList>
            <consortium name="The Broad Institute Genomics Platform"/>
            <consortium name="The Broad Institute Genome Sequencing Center for Infectious Disease"/>
            <person name="Wu L."/>
            <person name="Ma J."/>
        </authorList>
    </citation>
    <scope>NUCLEOTIDE SEQUENCE [LARGE SCALE GENOMIC DNA]</scope>
    <source>
        <strain evidence="3">CGMCC 1.10992</strain>
    </source>
</reference>
<gene>
    <name evidence="2" type="ORF">ACFSJ3_10615</name>
</gene>
<dbReference type="GO" id="GO:0016787">
    <property type="term" value="F:hydrolase activity"/>
    <property type="evidence" value="ECO:0007669"/>
    <property type="project" value="UniProtKB-KW"/>
</dbReference>